<evidence type="ECO:0000313" key="2">
    <source>
        <dbReference type="EMBL" id="MDN5203968.1"/>
    </source>
</evidence>
<accession>A0ABT8KUB8</accession>
<dbReference type="RefSeq" id="WP_346753992.1">
    <property type="nucleotide sequence ID" value="NZ_JAUJEA010000009.1"/>
</dbReference>
<dbReference type="Proteomes" id="UP001172082">
    <property type="component" value="Unassembled WGS sequence"/>
</dbReference>
<reference evidence="2" key="1">
    <citation type="submission" date="2023-06" db="EMBL/GenBank/DDBJ databases">
        <title>Genomic of Parafulvivirga corallium.</title>
        <authorList>
            <person name="Wang G."/>
        </authorList>
    </citation>
    <scope>NUCLEOTIDE SEQUENCE</scope>
    <source>
        <strain evidence="2">BMA10</strain>
    </source>
</reference>
<organism evidence="2 3">
    <name type="scientific">Splendidivirga corallicola</name>
    <dbReference type="NCBI Taxonomy" id="3051826"/>
    <lineage>
        <taxon>Bacteria</taxon>
        <taxon>Pseudomonadati</taxon>
        <taxon>Bacteroidota</taxon>
        <taxon>Cytophagia</taxon>
        <taxon>Cytophagales</taxon>
        <taxon>Splendidivirgaceae</taxon>
        <taxon>Splendidivirga</taxon>
    </lineage>
</organism>
<protein>
    <submittedName>
        <fullName evidence="2">Uncharacterized protein</fullName>
    </submittedName>
</protein>
<gene>
    <name evidence="2" type="ORF">QQ008_21435</name>
</gene>
<dbReference type="EMBL" id="JAUJEA010000009">
    <property type="protein sequence ID" value="MDN5203968.1"/>
    <property type="molecule type" value="Genomic_DNA"/>
</dbReference>
<sequence>MIPIQQETLVLAITVENAVSRLKRVIESRNISINEEHDYLFNGWIENGEFSISRKIKAPQNFLPLVKGSIEETSSGAIIFVQYKLFQSTRFFLIFWSFITALIFLFFLIVINQYVYALLSLSLGLFNYVIAWLSFRQQIKKTRTLIHQVLLEN</sequence>
<keyword evidence="1" id="KW-0812">Transmembrane</keyword>
<keyword evidence="1" id="KW-1133">Transmembrane helix</keyword>
<keyword evidence="1" id="KW-0472">Membrane</keyword>
<evidence type="ECO:0000256" key="1">
    <source>
        <dbReference type="SAM" id="Phobius"/>
    </source>
</evidence>
<evidence type="ECO:0000313" key="3">
    <source>
        <dbReference type="Proteomes" id="UP001172082"/>
    </source>
</evidence>
<keyword evidence="3" id="KW-1185">Reference proteome</keyword>
<feature type="transmembrane region" description="Helical" evidence="1">
    <location>
        <begin position="117"/>
        <end position="135"/>
    </location>
</feature>
<feature type="transmembrane region" description="Helical" evidence="1">
    <location>
        <begin position="91"/>
        <end position="111"/>
    </location>
</feature>
<name>A0ABT8KUB8_9BACT</name>
<comment type="caution">
    <text evidence="2">The sequence shown here is derived from an EMBL/GenBank/DDBJ whole genome shotgun (WGS) entry which is preliminary data.</text>
</comment>
<proteinExistence type="predicted"/>